<sequence>MTQSALSKKLKMKPGAKALVLNAPAGYAAELEPLPEGATLAAKGKGPFDFVQVFARNRAEMATLAHDGAAVLAPQSVLWLCFPKGSSKIQTDLTRDTGWDVIDTLNLKYVTLVSVNDTWSAFALRPYKPGEQAKESNRIAERMKA</sequence>
<organism evidence="1 2">
    <name type="scientific">Zemynaea arenosa</name>
    <dbReference type="NCBI Taxonomy" id="2561931"/>
    <lineage>
        <taxon>Bacteria</taxon>
        <taxon>Pseudomonadati</taxon>
        <taxon>Pseudomonadota</taxon>
        <taxon>Betaproteobacteria</taxon>
        <taxon>Burkholderiales</taxon>
        <taxon>Oxalobacteraceae</taxon>
        <taxon>Telluria group</taxon>
        <taxon>Zemynaea</taxon>
    </lineage>
</organism>
<protein>
    <recommendedName>
        <fullName evidence="3">DUF3052 family protein</fullName>
    </recommendedName>
</protein>
<evidence type="ECO:0000313" key="1">
    <source>
        <dbReference type="EMBL" id="TFW13256.1"/>
    </source>
</evidence>
<dbReference type="Proteomes" id="UP000298438">
    <property type="component" value="Unassembled WGS sequence"/>
</dbReference>
<dbReference type="EMBL" id="SPVF01000253">
    <property type="protein sequence ID" value="TFW13256.1"/>
    <property type="molecule type" value="Genomic_DNA"/>
</dbReference>
<dbReference type="AlphaFoldDB" id="A0A4Y9RZQ8"/>
<accession>A0A4Y9RZQ8</accession>
<comment type="caution">
    <text evidence="1">The sequence shown here is derived from an EMBL/GenBank/DDBJ whole genome shotgun (WGS) entry which is preliminary data.</text>
</comment>
<keyword evidence="2" id="KW-1185">Reference proteome</keyword>
<dbReference type="RefSeq" id="WP_135209075.1">
    <property type="nucleotide sequence ID" value="NZ_SPVF01000253.1"/>
</dbReference>
<proteinExistence type="predicted"/>
<evidence type="ECO:0000313" key="2">
    <source>
        <dbReference type="Proteomes" id="UP000298438"/>
    </source>
</evidence>
<reference evidence="1 2" key="1">
    <citation type="submission" date="2019-03" db="EMBL/GenBank/DDBJ databases">
        <title>Draft Genome Sequence of Massilia arenosa sp. nov., a Novel Massilia Species Isolated from a Sandy-loam Maize Soil.</title>
        <authorList>
            <person name="Raths R."/>
            <person name="Peta V."/>
            <person name="Bucking H."/>
        </authorList>
    </citation>
    <scope>NUCLEOTIDE SEQUENCE [LARGE SCALE GENOMIC DNA]</scope>
    <source>
        <strain evidence="1 2">MC02</strain>
    </source>
</reference>
<gene>
    <name evidence="1" type="ORF">E4L96_20510</name>
</gene>
<evidence type="ECO:0008006" key="3">
    <source>
        <dbReference type="Google" id="ProtNLM"/>
    </source>
</evidence>
<dbReference type="OrthoDB" id="9800461at2"/>
<name>A0A4Y9RZQ8_9BURK</name>